<protein>
    <submittedName>
        <fullName evidence="1">Uncharacterized protein</fullName>
    </submittedName>
</protein>
<organism evidence="1 2">
    <name type="scientific">Acorus calamus</name>
    <name type="common">Sweet flag</name>
    <dbReference type="NCBI Taxonomy" id="4465"/>
    <lineage>
        <taxon>Eukaryota</taxon>
        <taxon>Viridiplantae</taxon>
        <taxon>Streptophyta</taxon>
        <taxon>Embryophyta</taxon>
        <taxon>Tracheophyta</taxon>
        <taxon>Spermatophyta</taxon>
        <taxon>Magnoliopsida</taxon>
        <taxon>Liliopsida</taxon>
        <taxon>Acoraceae</taxon>
        <taxon>Acorus</taxon>
    </lineage>
</organism>
<keyword evidence="2" id="KW-1185">Reference proteome</keyword>
<reference evidence="1" key="2">
    <citation type="submission" date="2023-06" db="EMBL/GenBank/DDBJ databases">
        <authorList>
            <person name="Ma L."/>
            <person name="Liu K.-W."/>
            <person name="Li Z."/>
            <person name="Hsiao Y.-Y."/>
            <person name="Qi Y."/>
            <person name="Fu T."/>
            <person name="Tang G."/>
            <person name="Zhang D."/>
            <person name="Sun W.-H."/>
            <person name="Liu D.-K."/>
            <person name="Li Y."/>
            <person name="Chen G.-Z."/>
            <person name="Liu X.-D."/>
            <person name="Liao X.-Y."/>
            <person name="Jiang Y.-T."/>
            <person name="Yu X."/>
            <person name="Hao Y."/>
            <person name="Huang J."/>
            <person name="Zhao X.-W."/>
            <person name="Ke S."/>
            <person name="Chen Y.-Y."/>
            <person name="Wu W.-L."/>
            <person name="Hsu J.-L."/>
            <person name="Lin Y.-F."/>
            <person name="Huang M.-D."/>
            <person name="Li C.-Y."/>
            <person name="Huang L."/>
            <person name="Wang Z.-W."/>
            <person name="Zhao X."/>
            <person name="Zhong W.-Y."/>
            <person name="Peng D.-H."/>
            <person name="Ahmad S."/>
            <person name="Lan S."/>
            <person name="Zhang J.-S."/>
            <person name="Tsai W.-C."/>
            <person name="Van De Peer Y."/>
            <person name="Liu Z.-J."/>
        </authorList>
    </citation>
    <scope>NUCLEOTIDE SEQUENCE</scope>
    <source>
        <strain evidence="1">CP</strain>
        <tissue evidence="1">Leaves</tissue>
    </source>
</reference>
<proteinExistence type="predicted"/>
<dbReference type="EMBL" id="JAUJYO010000001">
    <property type="protein sequence ID" value="KAK1325526.1"/>
    <property type="molecule type" value="Genomic_DNA"/>
</dbReference>
<comment type="caution">
    <text evidence="1">The sequence shown here is derived from an EMBL/GenBank/DDBJ whole genome shotgun (WGS) entry which is preliminary data.</text>
</comment>
<dbReference type="AlphaFoldDB" id="A0AAV9FIT6"/>
<name>A0AAV9FIT6_ACOCL</name>
<dbReference type="Proteomes" id="UP001180020">
    <property type="component" value="Unassembled WGS sequence"/>
</dbReference>
<evidence type="ECO:0000313" key="1">
    <source>
        <dbReference type="EMBL" id="KAK1325526.1"/>
    </source>
</evidence>
<evidence type="ECO:0000313" key="2">
    <source>
        <dbReference type="Proteomes" id="UP001180020"/>
    </source>
</evidence>
<accession>A0AAV9FIT6</accession>
<gene>
    <name evidence="1" type="ORF">QJS10_CPA01g01985</name>
</gene>
<sequence>MFPRAEVRVLASRGSDHTPLMIDTDANPPPGRKPFRFEKFWAGYSELTNIIQQGWNCLITPGISPTGLIHQKLCNLRHKLQQWSKQVVGDLPSRAVLAEADVQQLLQSDQQGFFFGDYPCMMRVATNKLFALEHQLELFWAQRARQQRLQEGDRNTRFYKATVKNRRTRNRISNIVSETGAVYTNMEDIKNYVVSYFWDHWSSKMETLSEVPPDVFPRKLSSEWQRN</sequence>
<reference evidence="1" key="1">
    <citation type="journal article" date="2023" name="Nat. Commun.">
        <title>Diploid and tetraploid genomes of Acorus and the evolution of monocots.</title>
        <authorList>
            <person name="Ma L."/>
            <person name="Liu K.W."/>
            <person name="Li Z."/>
            <person name="Hsiao Y.Y."/>
            <person name="Qi Y."/>
            <person name="Fu T."/>
            <person name="Tang G.D."/>
            <person name="Zhang D."/>
            <person name="Sun W.H."/>
            <person name="Liu D.K."/>
            <person name="Li Y."/>
            <person name="Chen G.Z."/>
            <person name="Liu X.D."/>
            <person name="Liao X.Y."/>
            <person name="Jiang Y.T."/>
            <person name="Yu X."/>
            <person name="Hao Y."/>
            <person name="Huang J."/>
            <person name="Zhao X.W."/>
            <person name="Ke S."/>
            <person name="Chen Y.Y."/>
            <person name="Wu W.L."/>
            <person name="Hsu J.L."/>
            <person name="Lin Y.F."/>
            <person name="Huang M.D."/>
            <person name="Li C.Y."/>
            <person name="Huang L."/>
            <person name="Wang Z.W."/>
            <person name="Zhao X."/>
            <person name="Zhong W.Y."/>
            <person name="Peng D.H."/>
            <person name="Ahmad S."/>
            <person name="Lan S."/>
            <person name="Zhang J.S."/>
            <person name="Tsai W.C."/>
            <person name="Van de Peer Y."/>
            <person name="Liu Z.J."/>
        </authorList>
    </citation>
    <scope>NUCLEOTIDE SEQUENCE</scope>
    <source>
        <strain evidence="1">CP</strain>
    </source>
</reference>